<accession>A0A7M4DMY4</accession>
<feature type="compositionally biased region" description="Low complexity" evidence="4">
    <location>
        <begin position="13"/>
        <end position="30"/>
    </location>
</feature>
<proteinExistence type="predicted"/>
<evidence type="ECO:0000313" key="5">
    <source>
        <dbReference type="EMBL" id="VZO38792.1"/>
    </source>
</evidence>
<evidence type="ECO:0000256" key="1">
    <source>
        <dbReference type="ARBA" id="ARBA00001946"/>
    </source>
</evidence>
<comment type="cofactor">
    <cofactor evidence="1">
        <name>Mg(2+)</name>
        <dbReference type="ChEBI" id="CHEBI:18420"/>
    </cofactor>
</comment>
<evidence type="ECO:0000256" key="2">
    <source>
        <dbReference type="ARBA" id="ARBA00022723"/>
    </source>
</evidence>
<dbReference type="EMBL" id="CACRYJ010000052">
    <property type="protein sequence ID" value="VZO38792.1"/>
    <property type="molecule type" value="Genomic_DNA"/>
</dbReference>
<dbReference type="PANTHER" id="PTHR32308">
    <property type="entry name" value="LYASE BETA SUBUNIT, PUTATIVE (AFU_ORTHOLOGUE AFUA_4G13030)-RELATED"/>
    <property type="match status" value="1"/>
</dbReference>
<dbReference type="GO" id="GO:0000287">
    <property type="term" value="F:magnesium ion binding"/>
    <property type="evidence" value="ECO:0007669"/>
    <property type="project" value="TreeGrafter"/>
</dbReference>
<dbReference type="Gene3D" id="3.20.20.60">
    <property type="entry name" value="Phosphoenolpyruvate-binding domains"/>
    <property type="match status" value="1"/>
</dbReference>
<keyword evidence="3" id="KW-0460">Magnesium</keyword>
<comment type="caution">
    <text evidence="5">The sequence shown here is derived from an EMBL/GenBank/DDBJ whole genome shotgun (WGS) entry which is preliminary data.</text>
</comment>
<keyword evidence="5" id="KW-0456">Lyase</keyword>
<dbReference type="GO" id="GO:0006107">
    <property type="term" value="P:oxaloacetate metabolic process"/>
    <property type="evidence" value="ECO:0007669"/>
    <property type="project" value="TreeGrafter"/>
</dbReference>
<protein>
    <submittedName>
        <fullName evidence="5">HpcH/HpaI aldolase/citrate lyase family protein</fullName>
    </submittedName>
</protein>
<keyword evidence="6" id="KW-1185">Reference proteome</keyword>
<dbReference type="InterPro" id="IPR040442">
    <property type="entry name" value="Pyrv_kinase-like_dom_sf"/>
</dbReference>
<feature type="region of interest" description="Disordered" evidence="4">
    <location>
        <begin position="1"/>
        <end position="30"/>
    </location>
</feature>
<organism evidence="5 6">
    <name type="scientific">Occultella aeris</name>
    <dbReference type="NCBI Taxonomy" id="2761496"/>
    <lineage>
        <taxon>Bacteria</taxon>
        <taxon>Bacillati</taxon>
        <taxon>Actinomycetota</taxon>
        <taxon>Actinomycetes</taxon>
        <taxon>Micrococcales</taxon>
        <taxon>Ruaniaceae</taxon>
        <taxon>Occultella</taxon>
    </lineage>
</organism>
<dbReference type="RefSeq" id="WP_231955548.1">
    <property type="nucleotide sequence ID" value="NZ_CACRYJ010000052.1"/>
</dbReference>
<dbReference type="AlphaFoldDB" id="A0A7M4DMY4"/>
<gene>
    <name evidence="5" type="ORF">HALOF300_03512</name>
</gene>
<name>A0A7M4DMY4_9MICO</name>
<evidence type="ECO:0000256" key="4">
    <source>
        <dbReference type="SAM" id="MobiDB-lite"/>
    </source>
</evidence>
<dbReference type="SUPFAM" id="SSF51621">
    <property type="entry name" value="Phosphoenolpyruvate/pyruvate domain"/>
    <property type="match status" value="1"/>
</dbReference>
<dbReference type="PANTHER" id="PTHR32308:SF10">
    <property type="entry name" value="CITRATE LYASE SUBUNIT BETA"/>
    <property type="match status" value="1"/>
</dbReference>
<reference evidence="5 6" key="1">
    <citation type="submission" date="2019-11" db="EMBL/GenBank/DDBJ databases">
        <authorList>
            <person name="Criscuolo A."/>
        </authorList>
    </citation>
    <scope>NUCLEOTIDE SEQUENCE [LARGE SCALE GENOMIC DNA]</scope>
    <source>
        <strain evidence="5">CIP111667</strain>
    </source>
</reference>
<dbReference type="Proteomes" id="UP000419743">
    <property type="component" value="Unassembled WGS sequence"/>
</dbReference>
<sequence>MAGTNGMKGMNGAAGTDGPDGTDSLDGTDSGAVVGLSSTAARAIEDLLAEPDASAARLYLGDGGTRQPVHTVYVPGDRYTPDLPTHWGRQAQEALDAVGGIDVLLDAHALVCDPGERALIAGLVLAKLEAEPIEDLRIDFEDGYRGDDEDADVRAAARAVAEAGAAGRLPPFVGIRFKCFEAGTRARGLRTLALFVGELLASGELPDGLVLTLPKVTTVAQVRAMVLACADLEARLGLVTGGLRFEIQVETPQAILGADGTALIAPMLHAGQGRVSGLHYGTYDYSASLGIAAADQSLEHPAADHAKAVMQLAAAGTGVHLSDGSTNVLPVGEPDGVRAAWALHGRLVTRSLHRGFYQGWDLHPAQLPSRFAATYAYFRASAPDAVTRLGAYLDRLAGAVLDEPATAKALAGFVLRGLDCGALSAADLAGLERAQLESLARPART</sequence>
<keyword evidence="2" id="KW-0479">Metal-binding</keyword>
<evidence type="ECO:0000313" key="6">
    <source>
        <dbReference type="Proteomes" id="UP000419743"/>
    </source>
</evidence>
<evidence type="ECO:0000256" key="3">
    <source>
        <dbReference type="ARBA" id="ARBA00022842"/>
    </source>
</evidence>
<dbReference type="Pfam" id="PF22484">
    <property type="entry name" value="DUF6986"/>
    <property type="match status" value="1"/>
</dbReference>
<dbReference type="InterPro" id="IPR054255">
    <property type="entry name" value="DUF6986"/>
</dbReference>
<dbReference type="GO" id="GO:0016829">
    <property type="term" value="F:lyase activity"/>
    <property type="evidence" value="ECO:0007669"/>
    <property type="project" value="UniProtKB-KW"/>
</dbReference>
<dbReference type="InterPro" id="IPR015813">
    <property type="entry name" value="Pyrv/PenolPyrv_kinase-like_dom"/>
</dbReference>